<keyword evidence="3" id="KW-1185">Reference proteome</keyword>
<dbReference type="EMBL" id="BSNF01000010">
    <property type="protein sequence ID" value="GLQ08023.1"/>
    <property type="molecule type" value="Genomic_DNA"/>
</dbReference>
<accession>A0ABQ5U8M0</accession>
<protein>
    <submittedName>
        <fullName evidence="2">Uncharacterized protein</fullName>
    </submittedName>
</protein>
<dbReference type="Proteomes" id="UP001161409">
    <property type="component" value="Unassembled WGS sequence"/>
</dbReference>
<gene>
    <name evidence="2" type="ORF">GCM10007924_32450</name>
</gene>
<reference evidence="2" key="1">
    <citation type="journal article" date="2014" name="Int. J. Syst. Evol. Microbiol.">
        <title>Complete genome of a new Firmicutes species belonging to the dominant human colonic microbiota ('Ruminococcus bicirculans') reveals two chromosomes and a selective capacity to utilize plant glucans.</title>
        <authorList>
            <consortium name="NISC Comparative Sequencing Program"/>
            <person name="Wegmann U."/>
            <person name="Louis P."/>
            <person name="Goesmann A."/>
            <person name="Henrissat B."/>
            <person name="Duncan S.H."/>
            <person name="Flint H.J."/>
        </authorList>
    </citation>
    <scope>NUCLEOTIDE SEQUENCE</scope>
    <source>
        <strain evidence="2">NBRC 103408</strain>
    </source>
</reference>
<proteinExistence type="predicted"/>
<name>A0ABQ5U8M0_9PROT</name>
<keyword evidence="1" id="KW-0812">Transmembrane</keyword>
<feature type="transmembrane region" description="Helical" evidence="1">
    <location>
        <begin position="57"/>
        <end position="81"/>
    </location>
</feature>
<evidence type="ECO:0000256" key="1">
    <source>
        <dbReference type="SAM" id="Phobius"/>
    </source>
</evidence>
<organism evidence="2 3">
    <name type="scientific">Sneathiella chinensis</name>
    <dbReference type="NCBI Taxonomy" id="349750"/>
    <lineage>
        <taxon>Bacteria</taxon>
        <taxon>Pseudomonadati</taxon>
        <taxon>Pseudomonadota</taxon>
        <taxon>Alphaproteobacteria</taxon>
        <taxon>Sneathiellales</taxon>
        <taxon>Sneathiellaceae</taxon>
        <taxon>Sneathiella</taxon>
    </lineage>
</organism>
<comment type="caution">
    <text evidence="2">The sequence shown here is derived from an EMBL/GenBank/DDBJ whole genome shotgun (WGS) entry which is preliminary data.</text>
</comment>
<sequence>MPVLGEPEALAVRSLRPGRVVNRVVLALRAVPAARQERSATVVMAGTEGMVLLPTQVWAKAAAAAAAAAVGIMVCFSLLLGSITRLPHPCRADMAVTVETVQAFSIRRPTAAAVVAARAGMGFMWWTPGL</sequence>
<keyword evidence="1" id="KW-0472">Membrane</keyword>
<evidence type="ECO:0000313" key="2">
    <source>
        <dbReference type="EMBL" id="GLQ08023.1"/>
    </source>
</evidence>
<reference evidence="2" key="2">
    <citation type="submission" date="2023-01" db="EMBL/GenBank/DDBJ databases">
        <title>Draft genome sequence of Sneathiella chinensis strain NBRC 103408.</title>
        <authorList>
            <person name="Sun Q."/>
            <person name="Mori K."/>
        </authorList>
    </citation>
    <scope>NUCLEOTIDE SEQUENCE</scope>
    <source>
        <strain evidence="2">NBRC 103408</strain>
    </source>
</reference>
<keyword evidence="1" id="KW-1133">Transmembrane helix</keyword>
<evidence type="ECO:0000313" key="3">
    <source>
        <dbReference type="Proteomes" id="UP001161409"/>
    </source>
</evidence>